<evidence type="ECO:0000313" key="5">
    <source>
        <dbReference type="Proteomes" id="UP000595466"/>
    </source>
</evidence>
<dbReference type="GO" id="GO:0004527">
    <property type="term" value="F:exonuclease activity"/>
    <property type="evidence" value="ECO:0007669"/>
    <property type="project" value="UniProtKB-KW"/>
</dbReference>
<organism evidence="2 4">
    <name type="scientific">Lactiplantibacillus plantarum</name>
    <name type="common">Lactobacillus plantarum</name>
    <dbReference type="NCBI Taxonomy" id="1590"/>
    <lineage>
        <taxon>Bacteria</taxon>
        <taxon>Bacillati</taxon>
        <taxon>Bacillota</taxon>
        <taxon>Bacilli</taxon>
        <taxon>Lactobacillales</taxon>
        <taxon>Lactobacillaceae</taxon>
        <taxon>Lactiplantibacillus</taxon>
    </lineage>
</organism>
<protein>
    <submittedName>
        <fullName evidence="3">Exonuclease SbcC</fullName>
    </submittedName>
</protein>
<dbReference type="AlphaFoldDB" id="A0A0M4CP90"/>
<name>A0A0M4CP90_LACPN</name>
<evidence type="ECO:0000313" key="4">
    <source>
        <dbReference type="Proteomes" id="UP000094892"/>
    </source>
</evidence>
<dbReference type="EMBL" id="MCOL01000001">
    <property type="protein sequence ID" value="ODO61530.1"/>
    <property type="molecule type" value="Genomic_DNA"/>
</dbReference>
<dbReference type="Proteomes" id="UP000595466">
    <property type="component" value="Chromosome"/>
</dbReference>
<feature type="compositionally biased region" description="Basic and acidic residues" evidence="1">
    <location>
        <begin position="200"/>
        <end position="212"/>
    </location>
</feature>
<keyword evidence="3" id="KW-0540">Nuclease</keyword>
<dbReference type="OMA" id="FFYYEEY"/>
<reference evidence="2 4" key="1">
    <citation type="submission" date="2016-08" db="EMBL/GenBank/DDBJ databases">
        <title>Genome sequencing of Lactobacillus plantarum JSA22, isolated from fermented soybean paste.</title>
        <authorList>
            <person name="Choi H.S."/>
        </authorList>
    </citation>
    <scope>NUCLEOTIDE SEQUENCE [LARGE SCALE GENOMIC DNA]</scope>
    <source>
        <strain evidence="2 4">JSA22</strain>
    </source>
</reference>
<proteinExistence type="predicted"/>
<feature type="region of interest" description="Disordered" evidence="1">
    <location>
        <begin position="200"/>
        <end position="219"/>
    </location>
</feature>
<reference evidence="3 5" key="2">
    <citation type="submission" date="2020-12" db="EMBL/GenBank/DDBJ databases">
        <title>Whole genome sequencing of Lactobacillus plantarum PC518.</title>
        <authorList>
            <person name="Guo Q."/>
        </authorList>
    </citation>
    <scope>NUCLEOTIDE SEQUENCE [LARGE SCALE GENOMIC DNA]</scope>
    <source>
        <strain evidence="3 5">PC518</strain>
    </source>
</reference>
<keyword evidence="3" id="KW-0378">Hydrolase</keyword>
<evidence type="ECO:0000313" key="3">
    <source>
        <dbReference type="EMBL" id="QQM59816.1"/>
    </source>
</evidence>
<keyword evidence="3" id="KW-0269">Exonuclease</keyword>
<dbReference type="GeneID" id="77218000"/>
<dbReference type="RefSeq" id="WP_003640334.1">
    <property type="nucleotide sequence ID" value="NZ_AP018405.1"/>
</dbReference>
<dbReference type="Proteomes" id="UP000094892">
    <property type="component" value="Unassembled WGS sequence"/>
</dbReference>
<sequence length="311" mass="36398">MQFSKFSIIIDCKEIIMEKQNQPDLEKQDQPTRALTKRLQQKLDYVTTVRQAITAGDDRLIYELIDGDHYHQALLNEEPDPTRNAQVDLITDVYPAISHYLSTKLIDYLAHEYPFFYYEETQLGEFQIYFGNWWDRRRFGKLNVLKVAFEFSSEEYNKLQKTFELAPAHKRFNTDRIQQISAGSDQLQKLIDAQSDRDAQKEELRQQLKENGQRNSLFDSGRIKEERQQIIDQLTKLADEDEQANNAHATMKDNEAKILTLSKEDTILAYEKQAIENAFKSFENFNERNRSLYVDYLTTLIGKAQVAADGE</sequence>
<dbReference type="EMBL" id="CP066817">
    <property type="protein sequence ID" value="QQM59816.1"/>
    <property type="molecule type" value="Genomic_DNA"/>
</dbReference>
<dbReference type="PATRIC" id="fig|1590.142.peg.1427"/>
<accession>A0A0M4CP90</accession>
<evidence type="ECO:0000313" key="2">
    <source>
        <dbReference type="EMBL" id="ODO61530.1"/>
    </source>
</evidence>
<evidence type="ECO:0000256" key="1">
    <source>
        <dbReference type="SAM" id="MobiDB-lite"/>
    </source>
</evidence>
<gene>
    <name evidence="3" type="ORF">JH395_08600</name>
    <name evidence="2" type="ORF">LPJSA22_01508</name>
</gene>